<dbReference type="Pfam" id="PF01809">
    <property type="entry name" value="YidD"/>
    <property type="match status" value="1"/>
</dbReference>
<dbReference type="AlphaFoldDB" id="A0A249DX18"/>
<keyword evidence="1" id="KW-1003">Cell membrane</keyword>
<dbReference type="HAMAP" id="MF_00386">
    <property type="entry name" value="UPF0161_YidD"/>
    <property type="match status" value="1"/>
</dbReference>
<dbReference type="PANTHER" id="PTHR33383">
    <property type="entry name" value="MEMBRANE PROTEIN INSERTION EFFICIENCY FACTOR-RELATED"/>
    <property type="match status" value="1"/>
</dbReference>
<keyword evidence="1" id="KW-0472">Membrane</keyword>
<dbReference type="PANTHER" id="PTHR33383:SF1">
    <property type="entry name" value="MEMBRANE PROTEIN INSERTION EFFICIENCY FACTOR-RELATED"/>
    <property type="match status" value="1"/>
</dbReference>
<organism evidence="2 3">
    <name type="scientific">Candidatus Hamiltonella defensa</name>
    <name type="common">Bemisia tabaci</name>
    <dbReference type="NCBI Taxonomy" id="672795"/>
    <lineage>
        <taxon>Bacteria</taxon>
        <taxon>Pseudomonadati</taxon>
        <taxon>Pseudomonadota</taxon>
        <taxon>Gammaproteobacteria</taxon>
        <taxon>Enterobacterales</taxon>
        <taxon>Enterobacteriaceae</taxon>
        <taxon>aphid secondary symbionts</taxon>
        <taxon>Candidatus Williamhamiltonella</taxon>
    </lineage>
</organism>
<sequence>MASLLSLSSKILIKLMLYLIKAYQLISRFFLPPSCRFYPSCSDYAIESLRRFGAIKGSWLTAKRIIKCHPLHSAGNDPVPPKHHDYREY</sequence>
<dbReference type="Proteomes" id="UP000216438">
    <property type="component" value="Chromosome"/>
</dbReference>
<dbReference type="InterPro" id="IPR002696">
    <property type="entry name" value="Membr_insert_effic_factor_YidD"/>
</dbReference>
<protein>
    <recommendedName>
        <fullName evidence="1">Putative membrane protein insertion efficiency factor</fullName>
    </recommendedName>
</protein>
<accession>A0A249DX18</accession>
<dbReference type="GO" id="GO:0005886">
    <property type="term" value="C:plasma membrane"/>
    <property type="evidence" value="ECO:0007669"/>
    <property type="project" value="UniProtKB-SubCell"/>
</dbReference>
<reference evidence="2 3" key="2">
    <citation type="submission" date="2017-09" db="EMBL/GenBank/DDBJ databases">
        <title>The genome of whitefly Bemisia tabaci, a global crop pest, provides novel insights into virus transmission, host adaptation and insecticide resistance.</title>
        <authorList>
            <person name="Kaur N."/>
            <person name="Kliot A."/>
            <person name="Pinheiro P.V."/>
            <person name="Luan J."/>
            <person name="Zheng Y."/>
            <person name="Liu W."/>
            <person name="Sun H."/>
            <person name="Yang X."/>
            <person name="Xu Y."/>
            <person name="Luo Y."/>
            <person name="Kruse A."/>
            <person name="Fisher T.W."/>
            <person name="Nelson D.R."/>
            <person name="Elimelech M."/>
            <person name="MacCoss M."/>
            <person name="Johnson R."/>
            <person name="Cohen E."/>
            <person name="Hunter W.B."/>
            <person name="Brown J.K."/>
            <person name="Jander G."/>
            <person name="Cilia M."/>
            <person name="Douglas A.E."/>
            <person name="Ghanim M."/>
            <person name="Simmons A.M."/>
            <person name="Wintermantel W.M."/>
            <person name="Ling K.-S."/>
            <person name="Fei Z."/>
        </authorList>
    </citation>
    <scope>NUCLEOTIDE SEQUENCE [LARGE SCALE GENOMIC DNA]</scope>
    <source>
        <strain evidence="2 3">MEAM1</strain>
    </source>
</reference>
<dbReference type="NCBIfam" id="TIGR00278">
    <property type="entry name" value="membrane protein insertion efficiency factor YidD"/>
    <property type="match status" value="1"/>
</dbReference>
<dbReference type="RefSeq" id="WP_016857280.1">
    <property type="nucleotide sequence ID" value="NZ_CP016303.1"/>
</dbReference>
<comment type="similarity">
    <text evidence="1">Belongs to the UPF0161 family.</text>
</comment>
<gene>
    <name evidence="2" type="ORF">BA171_01790</name>
</gene>
<dbReference type="SMART" id="SM01234">
    <property type="entry name" value="Haemolytic"/>
    <property type="match status" value="1"/>
</dbReference>
<evidence type="ECO:0000256" key="1">
    <source>
        <dbReference type="HAMAP-Rule" id="MF_00386"/>
    </source>
</evidence>
<dbReference type="OrthoDB" id="9801753at2"/>
<comment type="function">
    <text evidence="1">Could be involved in insertion of integral membrane proteins into the membrane.</text>
</comment>
<reference evidence="3" key="1">
    <citation type="submission" date="2016-06" db="EMBL/GenBank/DDBJ databases">
        <authorList>
            <person name="Chen W."/>
            <person name="Hasegawa D.K."/>
        </authorList>
    </citation>
    <scope>NUCLEOTIDE SEQUENCE [LARGE SCALE GENOMIC DNA]</scope>
    <source>
        <strain evidence="3">MEAM1</strain>
    </source>
</reference>
<comment type="subcellular location">
    <subcellularLocation>
        <location evidence="1">Cell membrane</location>
        <topology evidence="1">Peripheral membrane protein</topology>
        <orientation evidence="1">Cytoplasmic side</orientation>
    </subcellularLocation>
</comment>
<evidence type="ECO:0000313" key="3">
    <source>
        <dbReference type="Proteomes" id="UP000216438"/>
    </source>
</evidence>
<name>A0A249DX18_9ENTR</name>
<evidence type="ECO:0000313" key="2">
    <source>
        <dbReference type="EMBL" id="ASX25899.1"/>
    </source>
</evidence>
<proteinExistence type="inferred from homology"/>
<dbReference type="EMBL" id="CP016303">
    <property type="protein sequence ID" value="ASX25899.1"/>
    <property type="molecule type" value="Genomic_DNA"/>
</dbReference>